<evidence type="ECO:0000313" key="3">
    <source>
        <dbReference type="Proteomes" id="UP000324629"/>
    </source>
</evidence>
<name>A0A5J4NGT0_9TREM</name>
<organism evidence="2 3">
    <name type="scientific">Paragonimus westermani</name>
    <dbReference type="NCBI Taxonomy" id="34504"/>
    <lineage>
        <taxon>Eukaryota</taxon>
        <taxon>Metazoa</taxon>
        <taxon>Spiralia</taxon>
        <taxon>Lophotrochozoa</taxon>
        <taxon>Platyhelminthes</taxon>
        <taxon>Trematoda</taxon>
        <taxon>Digenea</taxon>
        <taxon>Plagiorchiida</taxon>
        <taxon>Troglotremata</taxon>
        <taxon>Troglotrematidae</taxon>
        <taxon>Paragonimus</taxon>
    </lineage>
</organism>
<feature type="transmembrane region" description="Helical" evidence="1">
    <location>
        <begin position="34"/>
        <end position="55"/>
    </location>
</feature>
<accession>A0A5J4NGT0</accession>
<keyword evidence="1" id="KW-0472">Membrane</keyword>
<keyword evidence="1" id="KW-0812">Transmembrane</keyword>
<keyword evidence="3" id="KW-1185">Reference proteome</keyword>
<evidence type="ECO:0000313" key="2">
    <source>
        <dbReference type="EMBL" id="KAA3674469.1"/>
    </source>
</evidence>
<gene>
    <name evidence="2" type="ORF">DEA37_0014376</name>
</gene>
<evidence type="ECO:0000256" key="1">
    <source>
        <dbReference type="SAM" id="Phobius"/>
    </source>
</evidence>
<dbReference type="Proteomes" id="UP000324629">
    <property type="component" value="Unassembled WGS sequence"/>
</dbReference>
<keyword evidence="1" id="KW-1133">Transmembrane helix</keyword>
<dbReference type="EMBL" id="QNGE01003132">
    <property type="protein sequence ID" value="KAA3674469.1"/>
    <property type="molecule type" value="Genomic_DNA"/>
</dbReference>
<dbReference type="AlphaFoldDB" id="A0A5J4NGT0"/>
<sequence>MSNAKVRQCVRMLQFCDSQPNEQSNCLDQIPRTAFLPLFFLLLLLFLSPLLLPFYELYSSGSFSIFYVTVERSGRGLILDVASDMLCLGTRSQVYAMEILLDPQVDEDRTAAEFNRSTQSPARCDAFLLVATETIDNSSHSSNSTYCESELHLPRPSCDRLYERLLTMSMPTNQ</sequence>
<reference evidence="2 3" key="1">
    <citation type="journal article" date="2019" name="Gigascience">
        <title>Whole-genome sequence of the oriental lung fluke Paragonimus westermani.</title>
        <authorList>
            <person name="Oey H."/>
            <person name="Zakrzewski M."/>
            <person name="Narain K."/>
            <person name="Devi K.R."/>
            <person name="Agatsuma T."/>
            <person name="Nawaratna S."/>
            <person name="Gobert G.N."/>
            <person name="Jones M.K."/>
            <person name="Ragan M.A."/>
            <person name="McManus D.P."/>
            <person name="Krause L."/>
        </authorList>
    </citation>
    <scope>NUCLEOTIDE SEQUENCE [LARGE SCALE GENOMIC DNA]</scope>
    <source>
        <strain evidence="2 3">IND2009</strain>
    </source>
</reference>
<protein>
    <submittedName>
        <fullName evidence="2">Uncharacterized protein</fullName>
    </submittedName>
</protein>
<proteinExistence type="predicted"/>
<comment type="caution">
    <text evidence="2">The sequence shown here is derived from an EMBL/GenBank/DDBJ whole genome shotgun (WGS) entry which is preliminary data.</text>
</comment>